<gene>
    <name evidence="6" type="ORF">BI308_11215</name>
</gene>
<dbReference type="Pfam" id="PF00005">
    <property type="entry name" value="ABC_tran"/>
    <property type="match status" value="1"/>
</dbReference>
<keyword evidence="2" id="KW-0813">Transport</keyword>
<dbReference type="PROSITE" id="PS50893">
    <property type="entry name" value="ABC_TRANSPORTER_2"/>
    <property type="match status" value="1"/>
</dbReference>
<dbReference type="EMBL" id="MLAW01000016">
    <property type="protein sequence ID" value="OJJ25552.1"/>
    <property type="molecule type" value="Genomic_DNA"/>
</dbReference>
<dbReference type="CDD" id="cd10147">
    <property type="entry name" value="Wzt_C-like"/>
    <property type="match status" value="1"/>
</dbReference>
<dbReference type="InterPro" id="IPR003593">
    <property type="entry name" value="AAA+_ATPase"/>
</dbReference>
<reference evidence="6" key="1">
    <citation type="submission" date="2016-10" db="EMBL/GenBank/DDBJ databases">
        <title>CRISPR-Cas defence system in Roseofilum reptotaenium: evidence of a bacteriophage-cyanobacterium arms race in the coral black band disease.</title>
        <authorList>
            <person name="Buerger P."/>
            <person name="Wood-Charlson E.M."/>
            <person name="Weynberg K.D."/>
            <person name="Willis B."/>
            <person name="Van Oppen M.J."/>
        </authorList>
    </citation>
    <scope>NUCLEOTIDE SEQUENCE [LARGE SCALE GENOMIC DNA]</scope>
    <source>
        <strain evidence="6">AO1-A</strain>
    </source>
</reference>
<dbReference type="SMART" id="SM00382">
    <property type="entry name" value="AAA"/>
    <property type="match status" value="1"/>
</dbReference>
<name>A0A1L9QSC9_9CYAN</name>
<keyword evidence="4" id="KW-0067">ATP-binding</keyword>
<dbReference type="CDD" id="cd03220">
    <property type="entry name" value="ABC_KpsT_Wzt"/>
    <property type="match status" value="1"/>
</dbReference>
<dbReference type="AlphaFoldDB" id="A0A1L9QSC9"/>
<dbReference type="PANTHER" id="PTHR46743:SF2">
    <property type="entry name" value="TEICHOIC ACIDS EXPORT ATP-BINDING PROTEIN TAGH"/>
    <property type="match status" value="1"/>
</dbReference>
<dbReference type="GO" id="GO:0016887">
    <property type="term" value="F:ATP hydrolysis activity"/>
    <property type="evidence" value="ECO:0007669"/>
    <property type="project" value="InterPro"/>
</dbReference>
<comment type="similarity">
    <text evidence="1">Belongs to the ABC transporter superfamily.</text>
</comment>
<accession>A0A1L9QSC9</accession>
<keyword evidence="7" id="KW-1185">Reference proteome</keyword>
<evidence type="ECO:0000313" key="7">
    <source>
        <dbReference type="Proteomes" id="UP000183940"/>
    </source>
</evidence>
<keyword evidence="3" id="KW-0547">Nucleotide-binding</keyword>
<evidence type="ECO:0000256" key="4">
    <source>
        <dbReference type="ARBA" id="ARBA00022840"/>
    </source>
</evidence>
<dbReference type="GO" id="GO:0140359">
    <property type="term" value="F:ABC-type transporter activity"/>
    <property type="evidence" value="ECO:0007669"/>
    <property type="project" value="InterPro"/>
</dbReference>
<dbReference type="Gene3D" id="3.40.50.300">
    <property type="entry name" value="P-loop containing nucleotide triphosphate hydrolases"/>
    <property type="match status" value="1"/>
</dbReference>
<organism evidence="6 7">
    <name type="scientific">Roseofilum reptotaenium AO1-A</name>
    <dbReference type="NCBI Taxonomy" id="1925591"/>
    <lineage>
        <taxon>Bacteria</taxon>
        <taxon>Bacillati</taxon>
        <taxon>Cyanobacteriota</taxon>
        <taxon>Cyanophyceae</taxon>
        <taxon>Desertifilales</taxon>
        <taxon>Desertifilaceae</taxon>
        <taxon>Roseofilum</taxon>
    </lineage>
</organism>
<dbReference type="PANTHER" id="PTHR46743">
    <property type="entry name" value="TEICHOIC ACIDS EXPORT ATP-BINDING PROTEIN TAGH"/>
    <property type="match status" value="1"/>
</dbReference>
<evidence type="ECO:0000259" key="5">
    <source>
        <dbReference type="PROSITE" id="PS50893"/>
    </source>
</evidence>
<dbReference type="InterPro" id="IPR003439">
    <property type="entry name" value="ABC_transporter-like_ATP-bd"/>
</dbReference>
<sequence>MSDRIIRVENLGKTYIIRHQQKEPYTALRDVITNGVKSFAGNLVKGQTQRLDNPLREEFWALKDVSFEIQRGDRVGIIGRNGAGKSTLLKILSRITEPTKGKINIKGRVASLLEVGTGFHPELTGRENIYLNGAILGMSKVEIKKKFDEIVAFAEVEKFLDTPVKRYSSGMYVRLAFAVAAHLEPEILIVDEVLAVGDMQFQKKCLGKMEDVSKEGRTLLFVSHNMHTVSSLCNQAIFLKQGQIVCQGYTKDIIEKYLLSGLNHAGEVLWNFDESPSHELVKLHAVRVLNQKHQLAHEISIAEEVILEMEFWCLKKTRLSCHFHIYSQDGILIFVTTNMHDVWGQREYTPGLYKCGCVIPGNFLNEGRHHVTLYISEDTTGFAYIEMKEVVLFHMVEVEHHKGRGNFRGNKWSGLVRPVLPWTGMRVEDL</sequence>
<dbReference type="InterPro" id="IPR027417">
    <property type="entry name" value="P-loop_NTPase"/>
</dbReference>
<evidence type="ECO:0000256" key="1">
    <source>
        <dbReference type="ARBA" id="ARBA00005417"/>
    </source>
</evidence>
<dbReference type="InterPro" id="IPR015860">
    <property type="entry name" value="ABC_transpr_TagH-like"/>
</dbReference>
<evidence type="ECO:0000256" key="2">
    <source>
        <dbReference type="ARBA" id="ARBA00022448"/>
    </source>
</evidence>
<dbReference type="STRING" id="1925591.BI308_11215"/>
<dbReference type="GO" id="GO:0005524">
    <property type="term" value="F:ATP binding"/>
    <property type="evidence" value="ECO:0007669"/>
    <property type="project" value="UniProtKB-KW"/>
</dbReference>
<dbReference type="SUPFAM" id="SSF52540">
    <property type="entry name" value="P-loop containing nucleoside triphosphate hydrolases"/>
    <property type="match status" value="1"/>
</dbReference>
<dbReference type="InterPro" id="IPR029439">
    <property type="entry name" value="Wzt_C"/>
</dbReference>
<evidence type="ECO:0000256" key="3">
    <source>
        <dbReference type="ARBA" id="ARBA00022741"/>
    </source>
</evidence>
<protein>
    <recommendedName>
        <fullName evidence="5">ABC transporter domain-containing protein</fullName>
    </recommendedName>
</protein>
<dbReference type="Proteomes" id="UP000183940">
    <property type="component" value="Unassembled WGS sequence"/>
</dbReference>
<comment type="caution">
    <text evidence="6">The sequence shown here is derived from an EMBL/GenBank/DDBJ whole genome shotgun (WGS) entry which is preliminary data.</text>
</comment>
<dbReference type="InterPro" id="IPR050683">
    <property type="entry name" value="Bact_Polysacc_Export_ATP-bd"/>
</dbReference>
<proteinExistence type="inferred from homology"/>
<feature type="domain" description="ABC transporter" evidence="5">
    <location>
        <begin position="46"/>
        <end position="266"/>
    </location>
</feature>
<evidence type="ECO:0000313" key="6">
    <source>
        <dbReference type="EMBL" id="OJJ25552.1"/>
    </source>
</evidence>
<dbReference type="GO" id="GO:0016020">
    <property type="term" value="C:membrane"/>
    <property type="evidence" value="ECO:0007669"/>
    <property type="project" value="InterPro"/>
</dbReference>